<dbReference type="AlphaFoldDB" id="A0AAD5LE42"/>
<evidence type="ECO:0000313" key="3">
    <source>
        <dbReference type="Proteomes" id="UP000820818"/>
    </source>
</evidence>
<proteinExistence type="predicted"/>
<name>A0AAD5LE42_9CRUS</name>
<feature type="signal peptide" evidence="1">
    <location>
        <begin position="1"/>
        <end position="19"/>
    </location>
</feature>
<gene>
    <name evidence="2" type="ORF">GHT06_011484</name>
</gene>
<organism evidence="2 3">
    <name type="scientific">Daphnia sinensis</name>
    <dbReference type="NCBI Taxonomy" id="1820382"/>
    <lineage>
        <taxon>Eukaryota</taxon>
        <taxon>Metazoa</taxon>
        <taxon>Ecdysozoa</taxon>
        <taxon>Arthropoda</taxon>
        <taxon>Crustacea</taxon>
        <taxon>Branchiopoda</taxon>
        <taxon>Diplostraca</taxon>
        <taxon>Cladocera</taxon>
        <taxon>Anomopoda</taxon>
        <taxon>Daphniidae</taxon>
        <taxon>Daphnia</taxon>
        <taxon>Daphnia similis group</taxon>
    </lineage>
</organism>
<keyword evidence="3" id="KW-1185">Reference proteome</keyword>
<dbReference type="EMBL" id="WJBH02000003">
    <property type="protein sequence ID" value="KAI9560543.1"/>
    <property type="molecule type" value="Genomic_DNA"/>
</dbReference>
<comment type="caution">
    <text evidence="2">The sequence shown here is derived from an EMBL/GenBank/DDBJ whole genome shotgun (WGS) entry which is preliminary data.</text>
</comment>
<reference evidence="2 3" key="1">
    <citation type="submission" date="2022-05" db="EMBL/GenBank/DDBJ databases">
        <title>A multi-omics perspective on studying reproductive biology in Daphnia sinensis.</title>
        <authorList>
            <person name="Jia J."/>
        </authorList>
    </citation>
    <scope>NUCLEOTIDE SEQUENCE [LARGE SCALE GENOMIC DNA]</scope>
    <source>
        <strain evidence="2 3">WSL</strain>
    </source>
</reference>
<dbReference type="Proteomes" id="UP000820818">
    <property type="component" value="Linkage Group LG3"/>
</dbReference>
<feature type="chain" id="PRO_5042152721" evidence="1">
    <location>
        <begin position="20"/>
        <end position="381"/>
    </location>
</feature>
<sequence length="381" mass="43158">MKYVISCCVVAITLGLVQPLTINTCNCSQPIVKGTIDLEDPEYCSHPEPIEAPRKIYYKLLTKNREPITWEGYACTQWLSTKEISTNFLLSHDTVFKKQILKVSAGECWATAQYPHTCVTSPMVKDGKTYRYLQEPEGEGYWMTTQAYTTKNCVTQIIQLSKECHECPVMSPFGILANSSTIEFSNHNDLTIVWKAPDPKEPTCDINIVFQGKGNLTKGQKQSRIEDNVAQLEIIIATNKTKICTNDTVYPVIGLPDTFINVEEVTKRKNREAFNPPSYYGKIQPTGNLRYCLSVTQNQTLELLHCNQSSSYEEYPKKDFAYVNGKLRILGTTTCVTPSSTQSCNEDGDQPIKWRYDLLNRQFASLYSPFCLTAFFGDRTI</sequence>
<keyword evidence="1" id="KW-0732">Signal</keyword>
<protein>
    <submittedName>
        <fullName evidence="2">Uncharacterized protein</fullName>
    </submittedName>
</protein>
<evidence type="ECO:0000313" key="2">
    <source>
        <dbReference type="EMBL" id="KAI9560543.1"/>
    </source>
</evidence>
<accession>A0AAD5LE42</accession>
<evidence type="ECO:0000256" key="1">
    <source>
        <dbReference type="SAM" id="SignalP"/>
    </source>
</evidence>